<dbReference type="CDD" id="cd05170">
    <property type="entry name" value="PIKKc_SMG1"/>
    <property type="match status" value="1"/>
</dbReference>
<dbReference type="Proteomes" id="UP000835052">
    <property type="component" value="Unassembled WGS sequence"/>
</dbReference>
<dbReference type="InterPro" id="IPR031559">
    <property type="entry name" value="SMG1"/>
</dbReference>
<dbReference type="PANTHER" id="PTHR11139:SF119">
    <property type="entry name" value="SERINE_THREONINE-PROTEIN KINASE SMG1"/>
    <property type="match status" value="1"/>
</dbReference>
<dbReference type="OrthoDB" id="10065496at2759"/>
<evidence type="ECO:0000256" key="7">
    <source>
        <dbReference type="ARBA" id="ARBA00022840"/>
    </source>
</evidence>
<dbReference type="InterPro" id="IPR003152">
    <property type="entry name" value="FATC_dom"/>
</dbReference>
<evidence type="ECO:0000256" key="2">
    <source>
        <dbReference type="ARBA" id="ARBA00012513"/>
    </source>
</evidence>
<protein>
    <recommendedName>
        <fullName evidence="2">non-specific serine/threonine protein kinase</fullName>
        <ecNumber evidence="2">2.7.11.1</ecNumber>
    </recommendedName>
</protein>
<dbReference type="InterPro" id="IPR000403">
    <property type="entry name" value="PI3/4_kinase_cat_dom"/>
</dbReference>
<dbReference type="GO" id="GO:0016242">
    <property type="term" value="P:negative regulation of macroautophagy"/>
    <property type="evidence" value="ECO:0007669"/>
    <property type="project" value="TreeGrafter"/>
</dbReference>
<evidence type="ECO:0000256" key="9">
    <source>
        <dbReference type="ARBA" id="ARBA00047899"/>
    </source>
</evidence>
<dbReference type="InterPro" id="IPR050517">
    <property type="entry name" value="DDR_Repair_Kinase"/>
</dbReference>
<keyword evidence="4" id="KW-0808">Transferase</keyword>
<dbReference type="InterPro" id="IPR016024">
    <property type="entry name" value="ARM-type_fold"/>
</dbReference>
<dbReference type="InterPro" id="IPR039414">
    <property type="entry name" value="SMG1_PIKKc"/>
</dbReference>
<organism evidence="13 14">
    <name type="scientific">Caenorhabditis auriculariae</name>
    <dbReference type="NCBI Taxonomy" id="2777116"/>
    <lineage>
        <taxon>Eukaryota</taxon>
        <taxon>Metazoa</taxon>
        <taxon>Ecdysozoa</taxon>
        <taxon>Nematoda</taxon>
        <taxon>Chromadorea</taxon>
        <taxon>Rhabditida</taxon>
        <taxon>Rhabditina</taxon>
        <taxon>Rhabditomorpha</taxon>
        <taxon>Rhabditoidea</taxon>
        <taxon>Rhabditidae</taxon>
        <taxon>Peloderinae</taxon>
        <taxon>Caenorhabditis</taxon>
    </lineage>
</organism>
<evidence type="ECO:0000256" key="5">
    <source>
        <dbReference type="ARBA" id="ARBA00022741"/>
    </source>
</evidence>
<dbReference type="PROSITE" id="PS50290">
    <property type="entry name" value="PI3_4_KINASE_3"/>
    <property type="match status" value="1"/>
</dbReference>
<proteinExistence type="inferred from homology"/>
<evidence type="ECO:0000313" key="14">
    <source>
        <dbReference type="Proteomes" id="UP000835052"/>
    </source>
</evidence>
<dbReference type="InterPro" id="IPR036940">
    <property type="entry name" value="PI3/4_kinase_cat_sf"/>
</dbReference>
<comment type="similarity">
    <text evidence="1">Belongs to the PI3/PI4-kinase family.</text>
</comment>
<dbReference type="InterPro" id="IPR011009">
    <property type="entry name" value="Kinase-like_dom_sf"/>
</dbReference>
<comment type="caution">
    <text evidence="13">The sequence shown here is derived from an EMBL/GenBank/DDBJ whole genome shotgun (WGS) entry which is preliminary data.</text>
</comment>
<dbReference type="Gene3D" id="3.30.1010.10">
    <property type="entry name" value="Phosphatidylinositol 3-kinase Catalytic Subunit, Chain A, domain 4"/>
    <property type="match status" value="1"/>
</dbReference>
<evidence type="ECO:0000256" key="4">
    <source>
        <dbReference type="ARBA" id="ARBA00022679"/>
    </source>
</evidence>
<gene>
    <name evidence="13" type="ORF">CAUJ_LOCUS2181</name>
</gene>
<keyword evidence="6" id="KW-0418">Kinase</keyword>
<sequence>MHVTQENDLRSLVKKIKEKGTLKDEKIATCSEIAESLLKNASNNGFLPTSLLDELCWSILLKIGNTDLKKAVATVATAVGVLESSGSEYLKFLTWATEVYQKVPLRVEEERANVVRCVANVVTVDRGRSFHQMTQENAEKTFAWLMERYDTRSPAVFAELNLGIVVFGQSYAGIFCKSELKYFKTVLKWIADNSKSSSDIVTCAEAFKQLWEFSKEDNLVDLVDYGFATIDDVVTNSTRKLNGAIRMIEAFAEYSTLIVNVYPNRLLEIISRAQELFKRHWNDFSDAAVNYSHAEYFSSYFGLFGVVVQLKSVEVRTVTQAHWKESSLAASLALLLSSSAFLMSTDKAIRNVVGFLIKASSSISSQEGLEKLVQFVFDEKSPFFGPESDGSAYSLIRSDHVGMLTELLQTMLSPINLPNILEKLASNSYSNATSVRLAEIRFLICLTSVENIATKKNSLIVMMGIKPALFQFLLEEIPIAEQWLSDRHPAVYHVALQMLVMHLKAHEFYVTQSSWLVPATSPGISQSSKSEYFRQQIVALSKILKFKSDRIWKRTSALIMEWLETIIGIMDETSLQRVLNEKEFSELRVTIRQALLNEGNIEILLPLAQRLSVFSQGDFEYNVFLDKAFEKIKKSDAASAKKFWAAFDKKLILRKCLNTHSLISQEIVQKHITSSTFGVEEFVVITNFLVKGVLPLPFQFPENDFMSETLEVLVATCQSLEEGKTATEPPIDGNLMEKWRWTLAQTVMFCVSNKMKTPLGKPMQTFSVFSGELVRLAKEALRGKKDKESEEKKEISIVKNTLNDRTFSASDAEKERDKETKSRPLTVAEEWLRVRLLIEFVEILEKMIVNANNNGTMTPLCTPLTQQARQFFTTNANSCNEWLLRTYYSASVVSYYNGYYAQVIRFGSNSLAEYEKKALLPEKEENGQGKVPPMVLLTVMWMARAMAALGLEQATKGLSKWCSKVYGVEKVPVVDAMGHIASGRFEDALTLLEAVSKEDFSDSAKVLVRDTMVYALSCVRLPQAFDFFQHSIEDNESDEIKYVHMLTNFSKPSNPPQKNKLNWNLSNHLMAQEATLTQMIKRSEVVEMKEELSSLARCAVLADASGRVHSGIATNFMVASAVLDKINRKNTNLTDEQIAFKLVNGLSTSFLLENGDQTEMTERLTIGRQLINWAAHLNSHRVPNEMHLDLFRLARKSENRKLAYFHLTSLNMDLQNGLMHLHMARQAFKLIESDPTNTDETIVPEFNSLFLAMATSFQSDFHFKQTIGLRNEFNVDRLSEAMQNFNIQPGTAEMMVKMNEAMARTGVQIADYLVANPAACSYFAPKCASTILWHEMQRLSMGTSDFVGSLLVLATRMCPRLSKAHMKLAQWAYDFASNGSVRDKFFAHCNVPFGDANSKEALWKALNSRTLAQLETEVSKAIGAKLAPLLLTPEGFYVSLWTEVKHHRIRFYEIAAEAYFSYINMSAGSKKNEGLVSATLKILDLLIRNGDLVIDTVEKGLIITNVLAWKDILPQLFARLSHPSPEIRRILVDLLSRICVAAPHSVVFQIVAGASTYSLLDTEDVMSASDARDDEKVLSSTDERSQMSECCQKLEQHLEQYFPKLVRDVRQFVNELQRVNMLNEEKWAMVLSTMEYEMEKRLAQIRAENSKTVAASHLEMEIRTEIIEKKTKLITSQIFEVLDELYERTCVRPAETENEHEFQELFGEQLKAAFQESRDHRTNPEKAWNPFKKIAANLTQRNAKRGGQTYNMASISKILSNMSKSSVPMPGQDSVDFNDVISIDRVSAQAQVLPTKTRPKKLCFVGSDGKSHVFLFKGREDLHLDERVMQLLRLCNRMLSGGKAKSCWPEYTAHNYEVIPLGPRSGLIQWVEGATPLFHIYRRWQFRQKSLKQATTKPTETVTVGEFDRPSEIFQQKLRAAFANHKVASTVMTDRKEWPEDVLREVLQSLMQETPKDLISREFWMRSGCATTWWRVTNRFARSCAVMSMIGAILGLGDRHLDNLLVNLATGHLVHIDYNICFDKGRNLRVPETVPFRLTPNIVSALGPTQIEGVFRDSCEHVLKTLRAGKEVFMTMLDTFVYDPLVDWTASDHITSNPISLALTLAVYGSEWRANSVRSIAREMFGIRLVELSKPWMDNCEEIRTALQRVSDVLLKQSHMNRAVADRDRINQERVECGRQLKSAIARHHNMMKDFRPLIRVLAGCDSRFHDFIRMYKQYFGEPLLKGHAALDSTDADISSCLQHFEVVLEHIRKVFETLTLLDGEPEKQPALEPPPGLENAWVSKREQEENAHARNVVSEVEKRLDGKVEGSEVAVSPREQADLMIEHATSFGRLCKMYEGWTAWV</sequence>
<reference evidence="13" key="1">
    <citation type="submission" date="2020-10" db="EMBL/GenBank/DDBJ databases">
        <authorList>
            <person name="Kikuchi T."/>
        </authorList>
    </citation>
    <scope>NUCLEOTIDE SEQUENCE</scope>
    <source>
        <strain evidence="13">NKZ352</strain>
    </source>
</reference>
<dbReference type="Gene3D" id="1.10.1070.11">
    <property type="entry name" value="Phosphatidylinositol 3-/4-kinase, catalytic domain"/>
    <property type="match status" value="1"/>
</dbReference>
<feature type="domain" description="PI3K/PI4K catalytic" evidence="11">
    <location>
        <begin position="1786"/>
        <end position="2128"/>
    </location>
</feature>
<dbReference type="GO" id="GO:0004674">
    <property type="term" value="F:protein serine/threonine kinase activity"/>
    <property type="evidence" value="ECO:0007669"/>
    <property type="project" value="UniProtKB-KW"/>
</dbReference>
<evidence type="ECO:0000259" key="11">
    <source>
        <dbReference type="PROSITE" id="PS50290"/>
    </source>
</evidence>
<dbReference type="SUPFAM" id="SSF56112">
    <property type="entry name" value="Protein kinase-like (PK-like)"/>
    <property type="match status" value="1"/>
</dbReference>
<evidence type="ECO:0000256" key="6">
    <source>
        <dbReference type="ARBA" id="ARBA00022777"/>
    </source>
</evidence>
<keyword evidence="7" id="KW-0067">ATP-binding</keyword>
<keyword evidence="3" id="KW-0723">Serine/threonine-protein kinase</keyword>
<dbReference type="Pfam" id="PF02260">
    <property type="entry name" value="FATC"/>
    <property type="match status" value="1"/>
</dbReference>
<dbReference type="GO" id="GO:0005524">
    <property type="term" value="F:ATP binding"/>
    <property type="evidence" value="ECO:0007669"/>
    <property type="project" value="UniProtKB-KW"/>
</dbReference>
<dbReference type="SUPFAM" id="SSF48371">
    <property type="entry name" value="ARM repeat"/>
    <property type="match status" value="1"/>
</dbReference>
<evidence type="ECO:0000313" key="13">
    <source>
        <dbReference type="EMBL" id="CAD6186262.1"/>
    </source>
</evidence>
<dbReference type="SMART" id="SM01345">
    <property type="entry name" value="Rapamycin_bind"/>
    <property type="match status" value="1"/>
</dbReference>
<dbReference type="GO" id="GO:0031931">
    <property type="term" value="C:TORC1 complex"/>
    <property type="evidence" value="ECO:0007669"/>
    <property type="project" value="TreeGrafter"/>
</dbReference>
<dbReference type="PROSITE" id="PS51190">
    <property type="entry name" value="FATC"/>
    <property type="match status" value="1"/>
</dbReference>
<name>A0A8S1GU16_9PELO</name>
<comment type="catalytic activity">
    <reaction evidence="10">
        <text>L-seryl-[protein] + ATP = O-phospho-L-seryl-[protein] + ADP + H(+)</text>
        <dbReference type="Rhea" id="RHEA:17989"/>
        <dbReference type="Rhea" id="RHEA-COMP:9863"/>
        <dbReference type="Rhea" id="RHEA-COMP:11604"/>
        <dbReference type="ChEBI" id="CHEBI:15378"/>
        <dbReference type="ChEBI" id="CHEBI:29999"/>
        <dbReference type="ChEBI" id="CHEBI:30616"/>
        <dbReference type="ChEBI" id="CHEBI:83421"/>
        <dbReference type="ChEBI" id="CHEBI:456216"/>
        <dbReference type="EC" id="2.7.11.1"/>
    </reaction>
</comment>
<keyword evidence="5" id="KW-0547">Nucleotide-binding</keyword>
<dbReference type="PANTHER" id="PTHR11139">
    <property type="entry name" value="ATAXIA TELANGIECTASIA MUTATED ATM -RELATED"/>
    <property type="match status" value="1"/>
</dbReference>
<dbReference type="Pfam" id="PF15785">
    <property type="entry name" value="SMG1"/>
    <property type="match status" value="1"/>
</dbReference>
<evidence type="ECO:0000256" key="10">
    <source>
        <dbReference type="ARBA" id="ARBA00048679"/>
    </source>
</evidence>
<feature type="domain" description="FATC" evidence="12">
    <location>
        <begin position="2314"/>
        <end position="2346"/>
    </location>
</feature>
<comment type="catalytic activity">
    <reaction evidence="9">
        <text>L-threonyl-[protein] + ATP = O-phospho-L-threonyl-[protein] + ADP + H(+)</text>
        <dbReference type="Rhea" id="RHEA:46608"/>
        <dbReference type="Rhea" id="RHEA-COMP:11060"/>
        <dbReference type="Rhea" id="RHEA-COMP:11605"/>
        <dbReference type="ChEBI" id="CHEBI:15378"/>
        <dbReference type="ChEBI" id="CHEBI:30013"/>
        <dbReference type="ChEBI" id="CHEBI:30616"/>
        <dbReference type="ChEBI" id="CHEBI:61977"/>
        <dbReference type="ChEBI" id="CHEBI:456216"/>
        <dbReference type="EC" id="2.7.11.1"/>
    </reaction>
</comment>
<evidence type="ECO:0000259" key="12">
    <source>
        <dbReference type="PROSITE" id="PS51190"/>
    </source>
</evidence>
<accession>A0A8S1GU16</accession>
<dbReference type="GO" id="GO:0031932">
    <property type="term" value="C:TORC2 complex"/>
    <property type="evidence" value="ECO:0007669"/>
    <property type="project" value="TreeGrafter"/>
</dbReference>
<dbReference type="SMART" id="SM01343">
    <property type="entry name" value="FATC"/>
    <property type="match status" value="1"/>
</dbReference>
<evidence type="ECO:0000256" key="3">
    <source>
        <dbReference type="ARBA" id="ARBA00022527"/>
    </source>
</evidence>
<evidence type="ECO:0000256" key="1">
    <source>
        <dbReference type="ARBA" id="ARBA00011031"/>
    </source>
</evidence>
<dbReference type="GO" id="GO:0031929">
    <property type="term" value="P:TOR signaling"/>
    <property type="evidence" value="ECO:0007669"/>
    <property type="project" value="TreeGrafter"/>
</dbReference>
<keyword evidence="14" id="KW-1185">Reference proteome</keyword>
<dbReference type="SMART" id="SM00146">
    <property type="entry name" value="PI3Kc"/>
    <property type="match status" value="1"/>
</dbReference>
<dbReference type="GO" id="GO:0005737">
    <property type="term" value="C:cytoplasm"/>
    <property type="evidence" value="ECO:0007669"/>
    <property type="project" value="TreeGrafter"/>
</dbReference>
<evidence type="ECO:0000256" key="8">
    <source>
        <dbReference type="ARBA" id="ARBA00023161"/>
    </source>
</evidence>
<dbReference type="Pfam" id="PF00454">
    <property type="entry name" value="PI3_PI4_kinase"/>
    <property type="match status" value="1"/>
</dbReference>
<dbReference type="EC" id="2.7.11.1" evidence="2"/>
<dbReference type="EMBL" id="CAJGYM010000004">
    <property type="protein sequence ID" value="CAD6186262.1"/>
    <property type="molecule type" value="Genomic_DNA"/>
</dbReference>
<keyword evidence="8" id="KW-0866">Nonsense-mediated mRNA decay</keyword>
<dbReference type="GO" id="GO:0000184">
    <property type="term" value="P:nuclear-transcribed mRNA catabolic process, nonsense-mediated decay"/>
    <property type="evidence" value="ECO:0007669"/>
    <property type="project" value="UniProtKB-KW"/>
</dbReference>
<dbReference type="GO" id="GO:0005634">
    <property type="term" value="C:nucleus"/>
    <property type="evidence" value="ECO:0007669"/>
    <property type="project" value="TreeGrafter"/>
</dbReference>